<evidence type="ECO:0000313" key="3">
    <source>
        <dbReference type="Proteomes" id="UP001155587"/>
    </source>
</evidence>
<dbReference type="EMBL" id="JAKRRY010000020">
    <property type="protein sequence ID" value="MCW8347327.1"/>
    <property type="molecule type" value="Genomic_DNA"/>
</dbReference>
<dbReference type="AlphaFoldDB" id="A0A9X3CPH2"/>
<protein>
    <recommendedName>
        <fullName evidence="4">Peptidase M10 metallopeptidase domain-containing protein</fullName>
    </recommendedName>
</protein>
<organism evidence="2 3">
    <name type="scientific">Vibrio qingdaonensis</name>
    <dbReference type="NCBI Taxonomy" id="2829491"/>
    <lineage>
        <taxon>Bacteria</taxon>
        <taxon>Pseudomonadati</taxon>
        <taxon>Pseudomonadota</taxon>
        <taxon>Gammaproteobacteria</taxon>
        <taxon>Vibrionales</taxon>
        <taxon>Vibrionaceae</taxon>
        <taxon>Vibrio</taxon>
    </lineage>
</organism>
<feature type="signal peptide" evidence="1">
    <location>
        <begin position="1"/>
        <end position="19"/>
    </location>
</feature>
<sequence>MMKLITAMVLGCVAFLALAAPFDIDNPNCNPTAQKTVSNDHLTLAFQFCNKIELPNRNRAEWSDHYMEAYQRAGLRWLEVLTAVEGIDQHRIDIDVYVVPLEDANGMAGPEEEIDVNWRLIPTKGSIFIGSHTYVPQFDAVEFRANLLHEIGHVLGIGAYSEDYTRTDGQLGNVFKVKDSQAVKMYNQTFDVDYRVLPMSDDGGHLYDPQWGDDEKRYDKNGRPVPAMTQELMANGDKIGPVTMGLLDDLGYQVNYEQGDRYSK</sequence>
<feature type="chain" id="PRO_5040784908" description="Peptidase M10 metallopeptidase domain-containing protein" evidence="1">
    <location>
        <begin position="20"/>
        <end position="264"/>
    </location>
</feature>
<evidence type="ECO:0008006" key="4">
    <source>
        <dbReference type="Google" id="ProtNLM"/>
    </source>
</evidence>
<proteinExistence type="predicted"/>
<keyword evidence="1" id="KW-0732">Signal</keyword>
<dbReference type="Proteomes" id="UP001155587">
    <property type="component" value="Unassembled WGS sequence"/>
</dbReference>
<evidence type="ECO:0000313" key="2">
    <source>
        <dbReference type="EMBL" id="MCW8347327.1"/>
    </source>
</evidence>
<reference evidence="2" key="1">
    <citation type="submission" date="2022-02" db="EMBL/GenBank/DDBJ databases">
        <title>Vibrio sp. nov, a new bacterium isolated from seawater.</title>
        <authorList>
            <person name="Yuan Y."/>
        </authorList>
    </citation>
    <scope>NUCLEOTIDE SEQUENCE</scope>
    <source>
        <strain evidence="2">ZSDZ65</strain>
    </source>
</reference>
<evidence type="ECO:0000256" key="1">
    <source>
        <dbReference type="SAM" id="SignalP"/>
    </source>
</evidence>
<name>A0A9X3CPH2_9VIBR</name>
<accession>A0A9X3CPH2</accession>
<gene>
    <name evidence="2" type="ORF">MD535_15070</name>
</gene>
<keyword evidence="3" id="KW-1185">Reference proteome</keyword>
<dbReference type="SUPFAM" id="SSF55486">
    <property type="entry name" value="Metalloproteases ('zincins'), catalytic domain"/>
    <property type="match status" value="1"/>
</dbReference>
<comment type="caution">
    <text evidence="2">The sequence shown here is derived from an EMBL/GenBank/DDBJ whole genome shotgun (WGS) entry which is preliminary data.</text>
</comment>
<dbReference type="RefSeq" id="WP_265675849.1">
    <property type="nucleotide sequence ID" value="NZ_JAKRRY010000020.1"/>
</dbReference>